<feature type="binding site" evidence="1">
    <location>
        <position position="187"/>
    </location>
    <ligand>
        <name>Zn(2+)</name>
        <dbReference type="ChEBI" id="CHEBI:29105"/>
    </ligand>
</feature>
<dbReference type="InterPro" id="IPR011257">
    <property type="entry name" value="DNA_glycosylase"/>
</dbReference>
<dbReference type="InterPro" id="IPR004597">
    <property type="entry name" value="Tag"/>
</dbReference>
<dbReference type="SUPFAM" id="SSF48150">
    <property type="entry name" value="DNA-glycosylase"/>
    <property type="match status" value="1"/>
</dbReference>
<sequence length="199" mass="21880">MPDQQVLPGADGLRRCPWGARPADYAEYHDREWGRPLHGESALFERITLEAFQSGLSWLTILRKRPAFRDAFAGFDPVRVAAFGEPERAELLADARIVRNRAKIDAAIGNARAVLELAGGLDELLWSFAPDAPRARPRSADEVPATTPESTAMARELKRRGFAFVGPTTCYALMQAVGMVDDHLRGCWLAPEGRGAPRG</sequence>
<dbReference type="InterPro" id="IPR052891">
    <property type="entry name" value="DNA-3mA_glycosylase"/>
</dbReference>
<name>A0A929G1C0_9PSEU</name>
<dbReference type="PANTHER" id="PTHR30037">
    <property type="entry name" value="DNA-3-METHYLADENINE GLYCOSYLASE 1"/>
    <property type="match status" value="1"/>
</dbReference>
<dbReference type="AlphaFoldDB" id="A0A929G1C0"/>
<dbReference type="EMBL" id="JADEYC010000023">
    <property type="protein sequence ID" value="MBE9375682.1"/>
    <property type="molecule type" value="Genomic_DNA"/>
</dbReference>
<reference evidence="2" key="1">
    <citation type="submission" date="2020-10" db="EMBL/GenBank/DDBJ databases">
        <title>Diversity and distribution of actinomycetes associated with coral in the coast of Hainan.</title>
        <authorList>
            <person name="Li F."/>
        </authorList>
    </citation>
    <scope>NUCLEOTIDE SEQUENCE</scope>
    <source>
        <strain evidence="2">HNM0983</strain>
    </source>
</reference>
<dbReference type="NCBIfam" id="TIGR00624">
    <property type="entry name" value="tag"/>
    <property type="match status" value="1"/>
</dbReference>
<dbReference type="Gene3D" id="1.10.340.30">
    <property type="entry name" value="Hypothetical protein, domain 2"/>
    <property type="match status" value="1"/>
</dbReference>
<dbReference type="InterPro" id="IPR005019">
    <property type="entry name" value="Adenine_glyco"/>
</dbReference>
<feature type="binding site" evidence="1">
    <location>
        <position position="29"/>
    </location>
    <ligand>
        <name>Zn(2+)</name>
        <dbReference type="ChEBI" id="CHEBI:29105"/>
    </ligand>
</feature>
<protein>
    <submittedName>
        <fullName evidence="2">DNA-3-methyladenine glycosylase I</fullName>
    </submittedName>
</protein>
<dbReference type="GO" id="GO:0046872">
    <property type="term" value="F:metal ion binding"/>
    <property type="evidence" value="ECO:0007669"/>
    <property type="project" value="UniProtKB-KW"/>
</dbReference>
<keyword evidence="1" id="KW-0479">Metal-binding</keyword>
<feature type="binding site" evidence="1">
    <location>
        <position position="183"/>
    </location>
    <ligand>
        <name>Zn(2+)</name>
        <dbReference type="ChEBI" id="CHEBI:29105"/>
    </ligand>
</feature>
<dbReference type="GO" id="GO:0006284">
    <property type="term" value="P:base-excision repair"/>
    <property type="evidence" value="ECO:0007669"/>
    <property type="project" value="InterPro"/>
</dbReference>
<gene>
    <name evidence="2" type="ORF">IQ251_14610</name>
</gene>
<keyword evidence="1" id="KW-0862">Zinc</keyword>
<dbReference type="RefSeq" id="WP_193929125.1">
    <property type="nucleotide sequence ID" value="NZ_JADEYC010000023.1"/>
</dbReference>
<organism evidence="2 3">
    <name type="scientific">Saccharopolyspora montiporae</name>
    <dbReference type="NCBI Taxonomy" id="2781240"/>
    <lineage>
        <taxon>Bacteria</taxon>
        <taxon>Bacillati</taxon>
        <taxon>Actinomycetota</taxon>
        <taxon>Actinomycetes</taxon>
        <taxon>Pseudonocardiales</taxon>
        <taxon>Pseudonocardiaceae</taxon>
        <taxon>Saccharopolyspora</taxon>
    </lineage>
</organism>
<evidence type="ECO:0000313" key="3">
    <source>
        <dbReference type="Proteomes" id="UP000598360"/>
    </source>
</evidence>
<evidence type="ECO:0000256" key="1">
    <source>
        <dbReference type="PIRSR" id="PIRSR604597-1"/>
    </source>
</evidence>
<feature type="binding site" evidence="1">
    <location>
        <position position="16"/>
    </location>
    <ligand>
        <name>Zn(2+)</name>
        <dbReference type="ChEBI" id="CHEBI:29105"/>
    </ligand>
</feature>
<evidence type="ECO:0000313" key="2">
    <source>
        <dbReference type="EMBL" id="MBE9375682.1"/>
    </source>
</evidence>
<keyword evidence="3" id="KW-1185">Reference proteome</keyword>
<dbReference type="Proteomes" id="UP000598360">
    <property type="component" value="Unassembled WGS sequence"/>
</dbReference>
<accession>A0A929G1C0</accession>
<dbReference type="GO" id="GO:0008725">
    <property type="term" value="F:DNA-3-methyladenine glycosylase activity"/>
    <property type="evidence" value="ECO:0007669"/>
    <property type="project" value="InterPro"/>
</dbReference>
<dbReference type="PANTHER" id="PTHR30037:SF4">
    <property type="entry name" value="DNA-3-METHYLADENINE GLYCOSYLASE I"/>
    <property type="match status" value="1"/>
</dbReference>
<proteinExistence type="predicted"/>
<dbReference type="Pfam" id="PF03352">
    <property type="entry name" value="Adenine_glyco"/>
    <property type="match status" value="1"/>
</dbReference>
<comment type="caution">
    <text evidence="2">The sequence shown here is derived from an EMBL/GenBank/DDBJ whole genome shotgun (WGS) entry which is preliminary data.</text>
</comment>